<dbReference type="Gene3D" id="2.60.120.620">
    <property type="entry name" value="q2cbj1_9rhob like domain"/>
    <property type="match status" value="1"/>
</dbReference>
<comment type="caution">
    <text evidence="1">The sequence shown here is derived from an EMBL/GenBank/DDBJ whole genome shotgun (WGS) entry which is preliminary data.</text>
</comment>
<dbReference type="PANTHER" id="PTHR31630">
    <property type="entry name" value="PHYTANOYL-COA DIOXYGENASE-RELATED-RELATED"/>
    <property type="match status" value="1"/>
</dbReference>
<sequence>MGSYEHEPVIDTAASYCDWRDDLIRDGFAVVKGVITPERAQYYLDSLFEWLETFPYGFKKDDKSTWGPANLPAHVKSGMYHGYAVSHEKFFWEARTEPKIVESFAKLWATDDLLVSFDGVNLTLPAPDRPPIGAWPHVDQSPLRRGLQCVQGILNLTPNGPRDGGLIVLKGSSAINEKFFKTHDGKRQTWGPADWFGFTEEEVEWFKARGCEVVKVCAEPGDLILWDSRTVHYNTLPQSDAVRSVLYICYSPASYASAEDLAMKKKLFHDRTGTTHWPHANIYPNGSQQERLGKPETYIRSRPVHEPVESEQVLKLAGVMPY</sequence>
<name>A0AA38RE17_9PEZI</name>
<dbReference type="SUPFAM" id="SSF51197">
    <property type="entry name" value="Clavaminate synthase-like"/>
    <property type="match status" value="1"/>
</dbReference>
<organism evidence="1 2">
    <name type="scientific">Pleurostoma richardsiae</name>
    <dbReference type="NCBI Taxonomy" id="41990"/>
    <lineage>
        <taxon>Eukaryota</taxon>
        <taxon>Fungi</taxon>
        <taxon>Dikarya</taxon>
        <taxon>Ascomycota</taxon>
        <taxon>Pezizomycotina</taxon>
        <taxon>Sordariomycetes</taxon>
        <taxon>Sordariomycetidae</taxon>
        <taxon>Calosphaeriales</taxon>
        <taxon>Pleurostomataceae</taxon>
        <taxon>Pleurostoma</taxon>
    </lineage>
</organism>
<dbReference type="PANTHER" id="PTHR31630:SF6">
    <property type="entry name" value="PHYTANOYL-COA DIOXYGENASE-RELATED"/>
    <property type="match status" value="1"/>
</dbReference>
<dbReference type="InterPro" id="IPR008775">
    <property type="entry name" value="Phytyl_CoA_dOase-like"/>
</dbReference>
<dbReference type="AlphaFoldDB" id="A0AA38RE17"/>
<evidence type="ECO:0000313" key="1">
    <source>
        <dbReference type="EMBL" id="KAJ9137882.1"/>
    </source>
</evidence>
<protein>
    <submittedName>
        <fullName evidence="1">Phytanoyl-dioxygenase</fullName>
    </submittedName>
</protein>
<proteinExistence type="predicted"/>
<dbReference type="Pfam" id="PF05721">
    <property type="entry name" value="PhyH"/>
    <property type="match status" value="1"/>
</dbReference>
<gene>
    <name evidence="1" type="ORF">NKR23_g8859</name>
</gene>
<accession>A0AA38RE17</accession>
<dbReference type="Proteomes" id="UP001174694">
    <property type="component" value="Unassembled WGS sequence"/>
</dbReference>
<reference evidence="1" key="1">
    <citation type="submission" date="2022-07" db="EMBL/GenBank/DDBJ databases">
        <title>Fungi with potential for degradation of polypropylene.</title>
        <authorList>
            <person name="Gostincar C."/>
        </authorList>
    </citation>
    <scope>NUCLEOTIDE SEQUENCE</scope>
    <source>
        <strain evidence="1">EXF-13308</strain>
    </source>
</reference>
<keyword evidence="2" id="KW-1185">Reference proteome</keyword>
<evidence type="ECO:0000313" key="2">
    <source>
        <dbReference type="Proteomes" id="UP001174694"/>
    </source>
</evidence>
<dbReference type="EMBL" id="JANBVO010000032">
    <property type="protein sequence ID" value="KAJ9137882.1"/>
    <property type="molecule type" value="Genomic_DNA"/>
</dbReference>